<organism evidence="3 4">
    <name type="scientific">Durusdinium trenchii</name>
    <dbReference type="NCBI Taxonomy" id="1381693"/>
    <lineage>
        <taxon>Eukaryota</taxon>
        <taxon>Sar</taxon>
        <taxon>Alveolata</taxon>
        <taxon>Dinophyceae</taxon>
        <taxon>Suessiales</taxon>
        <taxon>Symbiodiniaceae</taxon>
        <taxon>Durusdinium</taxon>
    </lineage>
</organism>
<evidence type="ECO:0000259" key="2">
    <source>
        <dbReference type="Pfam" id="PF25273"/>
    </source>
</evidence>
<feature type="compositionally biased region" description="Basic residues" evidence="1">
    <location>
        <begin position="237"/>
        <end position="250"/>
    </location>
</feature>
<dbReference type="InterPro" id="IPR057191">
    <property type="entry name" value="DUF7869"/>
</dbReference>
<feature type="region of interest" description="Disordered" evidence="1">
    <location>
        <begin position="1"/>
        <end position="30"/>
    </location>
</feature>
<feature type="region of interest" description="Disordered" evidence="1">
    <location>
        <begin position="231"/>
        <end position="265"/>
    </location>
</feature>
<comment type="caution">
    <text evidence="3">The sequence shown here is derived from an EMBL/GenBank/DDBJ whole genome shotgun (WGS) entry which is preliminary data.</text>
</comment>
<dbReference type="Proteomes" id="UP001642484">
    <property type="component" value="Unassembled WGS sequence"/>
</dbReference>
<gene>
    <name evidence="3" type="ORF">CCMP2556_LOCUS38173</name>
</gene>
<dbReference type="PANTHER" id="PTHR33153:SF3">
    <property type="entry name" value="TRAFFICKING PROTEIN PARTICLE COMPLEX SUBUNIT 11 DOMAIN-CONTAINING PROTEIN"/>
    <property type="match status" value="1"/>
</dbReference>
<feature type="domain" description="DUF7869" evidence="2">
    <location>
        <begin position="402"/>
        <end position="530"/>
    </location>
</feature>
<evidence type="ECO:0000256" key="1">
    <source>
        <dbReference type="SAM" id="MobiDB-lite"/>
    </source>
</evidence>
<name>A0ABP0PN00_9DINO</name>
<sequence length="571" mass="65657">MPPKPVTDLSESSSDNERQPQRTGLKRQASKAFAYDDAKGLEVMLSQPCSSQGCTKRCKEVFKQRSNFSSLLDFRKKWKTYHKLDRDQMVFDEIKSVDAAREETGKSVRSWHFLGHPVCFKSWKQLHGIGSRRCEKIAKAVREGRQAAPADLRYLRVRKYDQTRNLEVTSDVIEFLQKIYCSVAETLPDVRDDTLSDDESSLPKIDVRVQQPDSEPYADFSLALRADIRCPPSAKQSKPKTRPRKMRKSIPIRPGRGSAENEERFLPPGTMKEYHTQYVRQSGLAKPASFPCFWRVWASNFSFMKFRSSSSHSICTECYKHKALISALSRHLNARRTQESLYHQHLEDQFRDRIEYWEARGESRSQSNRITIIIDGMDQGKFAVPRHKSIYTKALNGFSRPRLHLAAAIVHGHFVSIYLTEHDLPKDSNTSLEIISHCMDLLSTRVRLDQCDITIQCDNTCREVKNNHILRFAAGAVSCGCVRSLKISSLRSGHSHEDIDQLFGQIATFLKGLRCQLTSNDFVESLREFCRDGMRRPFERDKFVHKLDQTRDWPFDFMANGIGVCCKNIIG</sequence>
<protein>
    <recommendedName>
        <fullName evidence="2">DUF7869 domain-containing protein</fullName>
    </recommendedName>
</protein>
<dbReference type="Pfam" id="PF25273">
    <property type="entry name" value="DUF7869"/>
    <property type="match status" value="1"/>
</dbReference>
<evidence type="ECO:0000313" key="3">
    <source>
        <dbReference type="EMBL" id="CAK9077411.1"/>
    </source>
</evidence>
<dbReference type="EMBL" id="CAXAMN010023403">
    <property type="protein sequence ID" value="CAK9077411.1"/>
    <property type="molecule type" value="Genomic_DNA"/>
</dbReference>
<keyword evidence="4" id="KW-1185">Reference proteome</keyword>
<evidence type="ECO:0000313" key="4">
    <source>
        <dbReference type="Proteomes" id="UP001642484"/>
    </source>
</evidence>
<accession>A0ABP0PN00</accession>
<dbReference type="PANTHER" id="PTHR33153">
    <property type="entry name" value="MYND-TYPE DOMAIN-CONTAINING PROTEIN"/>
    <property type="match status" value="1"/>
</dbReference>
<proteinExistence type="predicted"/>
<reference evidence="3 4" key="1">
    <citation type="submission" date="2024-02" db="EMBL/GenBank/DDBJ databases">
        <authorList>
            <person name="Chen Y."/>
            <person name="Shah S."/>
            <person name="Dougan E. K."/>
            <person name="Thang M."/>
            <person name="Chan C."/>
        </authorList>
    </citation>
    <scope>NUCLEOTIDE SEQUENCE [LARGE SCALE GENOMIC DNA]</scope>
</reference>